<comment type="similarity">
    <text evidence="2">Belongs to the cyclin family.</text>
</comment>
<evidence type="ECO:0000259" key="4">
    <source>
        <dbReference type="SMART" id="SM00385"/>
    </source>
</evidence>
<reference evidence="6 7" key="1">
    <citation type="submission" date="2024-04" db="EMBL/GenBank/DDBJ databases">
        <title>Tritrichomonas musculus Genome.</title>
        <authorList>
            <person name="Alves-Ferreira E."/>
            <person name="Grigg M."/>
            <person name="Lorenzi H."/>
            <person name="Galac M."/>
        </authorList>
    </citation>
    <scope>NUCLEOTIDE SEQUENCE [LARGE SCALE GENOMIC DNA]</scope>
    <source>
        <strain evidence="6 7">EAF2021</strain>
    </source>
</reference>
<proteinExistence type="inferred from homology"/>
<dbReference type="Pfam" id="PF00134">
    <property type="entry name" value="Cyclin_N"/>
    <property type="match status" value="1"/>
</dbReference>
<dbReference type="PANTHER" id="PTHR10177">
    <property type="entry name" value="CYCLINS"/>
    <property type="match status" value="1"/>
</dbReference>
<dbReference type="InterPro" id="IPR039361">
    <property type="entry name" value="Cyclin"/>
</dbReference>
<dbReference type="Proteomes" id="UP001470230">
    <property type="component" value="Unassembled WGS sequence"/>
</dbReference>
<evidence type="ECO:0000259" key="5">
    <source>
        <dbReference type="SMART" id="SM01332"/>
    </source>
</evidence>
<feature type="domain" description="Cyclin-like" evidence="4">
    <location>
        <begin position="135"/>
        <end position="219"/>
    </location>
</feature>
<dbReference type="SUPFAM" id="SSF47954">
    <property type="entry name" value="Cyclin-like"/>
    <property type="match status" value="2"/>
</dbReference>
<dbReference type="InterPro" id="IPR004367">
    <property type="entry name" value="Cyclin_C-dom"/>
</dbReference>
<keyword evidence="6" id="KW-0131">Cell cycle</keyword>
<evidence type="ECO:0000256" key="3">
    <source>
        <dbReference type="SAM" id="MobiDB-lite"/>
    </source>
</evidence>
<sequence length="351" mass="39607">MNHQGRTSSIAARQTASSKLSAINKSRRVLHEANSKANLNILNLNNKPPIGLSVHPNLLESDEDEEMEIENDDSMSSQSLEPIRLGSPLDTQEVYEYDLEIFNFMKTYENDNLPSPNLFEIQTNITSKMRATVIDWLVEVHKKLKMHTDTLYLTVYLMDSYLSMFDLDKSKYQRLGCAALLIASKSEEIYPPSVHDLVELTEKSFTTIALSRMEALLFASVNFHVNPILPPQFLKRFLRVIRTDLVLSMLSYFILETSLLDPSFIGSTPSLLAASAICLAMTIQNGPGQWTTYMETNTGFALEEITPMVDRLLQCVNNYRASRFPTVRKKYSSAAMGSVSKIAFPEAIKLI</sequence>
<organism evidence="6 7">
    <name type="scientific">Tritrichomonas musculus</name>
    <dbReference type="NCBI Taxonomy" id="1915356"/>
    <lineage>
        <taxon>Eukaryota</taxon>
        <taxon>Metamonada</taxon>
        <taxon>Parabasalia</taxon>
        <taxon>Tritrichomonadida</taxon>
        <taxon>Tritrichomonadidae</taxon>
        <taxon>Tritrichomonas</taxon>
    </lineage>
</organism>
<comment type="caution">
    <text evidence="6">The sequence shown here is derived from an EMBL/GenBank/DDBJ whole genome shotgun (WGS) entry which is preliminary data.</text>
</comment>
<feature type="region of interest" description="Disordered" evidence="3">
    <location>
        <begin position="1"/>
        <end position="23"/>
    </location>
</feature>
<keyword evidence="7" id="KW-1185">Reference proteome</keyword>
<dbReference type="InterPro" id="IPR006671">
    <property type="entry name" value="Cyclin_N"/>
</dbReference>
<name>A0ABR2GZ74_9EUKA</name>
<dbReference type="GO" id="GO:0051301">
    <property type="term" value="P:cell division"/>
    <property type="evidence" value="ECO:0007669"/>
    <property type="project" value="UniProtKB-KW"/>
</dbReference>
<feature type="domain" description="Cyclin-like" evidence="4">
    <location>
        <begin position="232"/>
        <end position="314"/>
    </location>
</feature>
<accession>A0ABR2GZ74</accession>
<evidence type="ECO:0000256" key="1">
    <source>
        <dbReference type="ARBA" id="ARBA00023127"/>
    </source>
</evidence>
<keyword evidence="1 2" id="KW-0195">Cyclin</keyword>
<evidence type="ECO:0000256" key="2">
    <source>
        <dbReference type="RuleBase" id="RU000383"/>
    </source>
</evidence>
<dbReference type="EMBL" id="JAPFFF010000054">
    <property type="protein sequence ID" value="KAK8838667.1"/>
    <property type="molecule type" value="Genomic_DNA"/>
</dbReference>
<dbReference type="InterPro" id="IPR013763">
    <property type="entry name" value="Cyclin-like_dom"/>
</dbReference>
<evidence type="ECO:0000313" key="6">
    <source>
        <dbReference type="EMBL" id="KAK8838667.1"/>
    </source>
</evidence>
<keyword evidence="6" id="KW-0132">Cell division</keyword>
<gene>
    <name evidence="6" type="ORF">M9Y10_032704</name>
</gene>
<feature type="domain" description="Cyclin C-terminal" evidence="5">
    <location>
        <begin position="228"/>
        <end position="345"/>
    </location>
</feature>
<protein>
    <submittedName>
        <fullName evidence="6">Cell division</fullName>
    </submittedName>
</protein>
<dbReference type="InterPro" id="IPR036915">
    <property type="entry name" value="Cyclin-like_sf"/>
</dbReference>
<dbReference type="SMART" id="SM01332">
    <property type="entry name" value="Cyclin_C"/>
    <property type="match status" value="1"/>
</dbReference>
<dbReference type="SMART" id="SM00385">
    <property type="entry name" value="CYCLIN"/>
    <property type="match status" value="2"/>
</dbReference>
<dbReference type="Pfam" id="PF02984">
    <property type="entry name" value="Cyclin_C"/>
    <property type="match status" value="1"/>
</dbReference>
<evidence type="ECO:0000313" key="7">
    <source>
        <dbReference type="Proteomes" id="UP001470230"/>
    </source>
</evidence>
<dbReference type="Gene3D" id="1.10.472.10">
    <property type="entry name" value="Cyclin-like"/>
    <property type="match status" value="2"/>
</dbReference>